<dbReference type="Proteomes" id="UP000589036">
    <property type="component" value="Unassembled WGS sequence"/>
</dbReference>
<dbReference type="EMBL" id="JACCCC010000001">
    <property type="protein sequence ID" value="NYE46753.1"/>
    <property type="molecule type" value="Genomic_DNA"/>
</dbReference>
<protein>
    <recommendedName>
        <fullName evidence="5">Poxvirus protein I5</fullName>
    </recommendedName>
</protein>
<proteinExistence type="predicted"/>
<evidence type="ECO:0000313" key="4">
    <source>
        <dbReference type="Proteomes" id="UP000589036"/>
    </source>
</evidence>
<keyword evidence="2" id="KW-0812">Transmembrane</keyword>
<evidence type="ECO:0008006" key="5">
    <source>
        <dbReference type="Google" id="ProtNLM"/>
    </source>
</evidence>
<keyword evidence="2" id="KW-0472">Membrane</keyword>
<keyword evidence="2" id="KW-1133">Transmembrane helix</keyword>
<feature type="region of interest" description="Disordered" evidence="1">
    <location>
        <begin position="1"/>
        <end position="30"/>
    </location>
</feature>
<feature type="transmembrane region" description="Helical" evidence="2">
    <location>
        <begin position="43"/>
        <end position="64"/>
    </location>
</feature>
<evidence type="ECO:0000256" key="1">
    <source>
        <dbReference type="SAM" id="MobiDB-lite"/>
    </source>
</evidence>
<feature type="transmembrane region" description="Helical" evidence="2">
    <location>
        <begin position="100"/>
        <end position="121"/>
    </location>
</feature>
<evidence type="ECO:0000256" key="2">
    <source>
        <dbReference type="SAM" id="Phobius"/>
    </source>
</evidence>
<organism evidence="3 4">
    <name type="scientific">Spinactinospora alkalitolerans</name>
    <dbReference type="NCBI Taxonomy" id="687207"/>
    <lineage>
        <taxon>Bacteria</taxon>
        <taxon>Bacillati</taxon>
        <taxon>Actinomycetota</taxon>
        <taxon>Actinomycetes</taxon>
        <taxon>Streptosporangiales</taxon>
        <taxon>Nocardiopsidaceae</taxon>
        <taxon>Spinactinospora</taxon>
    </lineage>
</organism>
<accession>A0A852TVB0</accession>
<feature type="transmembrane region" description="Helical" evidence="2">
    <location>
        <begin position="193"/>
        <end position="209"/>
    </location>
</feature>
<sequence length="212" mass="20854">MPKRSPSGAAADRAPAPGPTGPARPGAHRSAPGERFALFGECLLAGVLAVLAALPVVTLLPALAAGCAHLRAHIEGEGSTGIADFLARFRSALPGAPGPSLAIAGAAAVLAADVLIVRAGLPGGRPVLLACVVLAAAVAVVALRAAAAWRPGARWPDLLRLAARCSRTDAAGSALLVAALAAAAVAAWALAPLALPMAGCLVLAAVVVDRRR</sequence>
<feature type="transmembrane region" description="Helical" evidence="2">
    <location>
        <begin position="127"/>
        <end position="149"/>
    </location>
</feature>
<evidence type="ECO:0000313" key="3">
    <source>
        <dbReference type="EMBL" id="NYE46753.1"/>
    </source>
</evidence>
<keyword evidence="4" id="KW-1185">Reference proteome</keyword>
<gene>
    <name evidence="3" type="ORF">HDA32_001873</name>
</gene>
<dbReference type="AlphaFoldDB" id="A0A852TVB0"/>
<dbReference type="RefSeq" id="WP_218882386.1">
    <property type="nucleotide sequence ID" value="NZ_BAAAYY010000033.1"/>
</dbReference>
<name>A0A852TVB0_9ACTN</name>
<comment type="caution">
    <text evidence="3">The sequence shown here is derived from an EMBL/GenBank/DDBJ whole genome shotgun (WGS) entry which is preliminary data.</text>
</comment>
<reference evidence="3 4" key="1">
    <citation type="submission" date="2020-07" db="EMBL/GenBank/DDBJ databases">
        <title>Sequencing the genomes of 1000 actinobacteria strains.</title>
        <authorList>
            <person name="Klenk H.-P."/>
        </authorList>
    </citation>
    <scope>NUCLEOTIDE SEQUENCE [LARGE SCALE GENOMIC DNA]</scope>
    <source>
        <strain evidence="3 4">CXB654</strain>
    </source>
</reference>
<feature type="compositionally biased region" description="Low complexity" evidence="1">
    <location>
        <begin position="1"/>
        <end position="15"/>
    </location>
</feature>